<evidence type="ECO:0000256" key="10">
    <source>
        <dbReference type="SAM" id="MobiDB-lite"/>
    </source>
</evidence>
<dbReference type="GO" id="GO:0005794">
    <property type="term" value="C:Golgi apparatus"/>
    <property type="evidence" value="ECO:0007669"/>
    <property type="project" value="UniProtKB-SubCell"/>
</dbReference>
<dbReference type="InterPro" id="IPR026147">
    <property type="entry name" value="Rab3GAP1_conserved"/>
</dbReference>
<dbReference type="GO" id="GO:0005783">
    <property type="term" value="C:endoplasmic reticulum"/>
    <property type="evidence" value="ECO:0007669"/>
    <property type="project" value="UniProtKB-SubCell"/>
</dbReference>
<dbReference type="Pfam" id="PF19533">
    <property type="entry name" value="Rab3-GAP_cat_C"/>
    <property type="match status" value="1"/>
</dbReference>
<dbReference type="InterPro" id="IPR045698">
    <property type="entry name" value="Rab3GAP1_C"/>
</dbReference>
<keyword evidence="7" id="KW-0963">Cytoplasm</keyword>
<feature type="domain" description="Rab3GAP catalytic subunit conserved" evidence="11">
    <location>
        <begin position="205"/>
        <end position="342"/>
    </location>
</feature>
<keyword evidence="8" id="KW-0256">Endoplasmic reticulum</keyword>
<evidence type="ECO:0000256" key="6">
    <source>
        <dbReference type="ARBA" id="ARBA00022468"/>
    </source>
</evidence>
<sequence length="579" mass="64627">MSVVHNKGVNPKVRSCLHVFPDASGEQGEVDEILSEETEGLKEVFKFYKTAPVHSPLYNLAVACCLVNHSYGGLKAVAHLWHEFVLEMRYRLDNSILLPGLEKGLPNLSQGILYQKLQMLNCCIETKISRDQNVSTLHESSTDHTTDKPETSAEGEGVISHEIESVECTEADEAADEDDNEEFFDCEADSIEDNSPAPTASSDGDEFIYVPLTQEPSPMTEDMLEEHADMLTRLGTSSSGSSLRARLQSASLVSDMESFKAANPGCVLEDFVRWYSPRDFIEESVIEKDTGNTVEKGCLSKRMLVPGNMWQEAWSNAKPIPAKRQKRLFNDTKEAEKVLHLLANLTPAQVALHLLPMACQSAIGQIKKQGEDLVPSLAPSIKTLISQLERVTRNSSQSAGAYIDCIHSMHSAELVISRAKSLFLKFGCDEVSEDSEDVREFVLSLLTQEEVKVVGGARGPIGKALRNLFQKHMQSGHQNPYSSSKDKSDMGSAVFPKPVAKEYILRTVAPRPTPYSQQLPQYMRCVMNGYEYRLCGHFLKIVHLCDIKVLFIVTCIRSRHSHLCIFLRNLPFHLFNIFI</sequence>
<feature type="region of interest" description="Disordered" evidence="10">
    <location>
        <begin position="133"/>
        <end position="157"/>
    </location>
</feature>
<evidence type="ECO:0000256" key="5">
    <source>
        <dbReference type="ARBA" id="ARBA00015817"/>
    </source>
</evidence>
<keyword evidence="6" id="KW-0343">GTPase activation</keyword>
<name>A0A7J7KMY8_BUGNE</name>
<comment type="similarity">
    <text evidence="4">Belongs to the Rab3-GAP catalytic subunit family.</text>
</comment>
<feature type="domain" description="Rab3GAP catalytic subunit C-terminal" evidence="12">
    <location>
        <begin position="354"/>
        <end position="538"/>
    </location>
</feature>
<accession>A0A7J7KMY8</accession>
<comment type="subcellular location">
    <subcellularLocation>
        <location evidence="3">Cytoplasm</location>
    </subcellularLocation>
    <subcellularLocation>
        <location evidence="2">Endoplasmic reticulum</location>
    </subcellularLocation>
    <subcellularLocation>
        <location evidence="1">Golgi apparatus</location>
        <location evidence="1">cis-Golgi network</location>
    </subcellularLocation>
</comment>
<evidence type="ECO:0000256" key="1">
    <source>
        <dbReference type="ARBA" id="ARBA00004222"/>
    </source>
</evidence>
<evidence type="ECO:0000256" key="2">
    <source>
        <dbReference type="ARBA" id="ARBA00004240"/>
    </source>
</evidence>
<evidence type="ECO:0000259" key="11">
    <source>
        <dbReference type="Pfam" id="PF13890"/>
    </source>
</evidence>
<keyword evidence="14" id="KW-1185">Reference proteome</keyword>
<dbReference type="PANTHER" id="PTHR21422:SF9">
    <property type="entry name" value="RAB3 GTPASE-ACTIVATING PROTEIN CATALYTIC SUBUNIT"/>
    <property type="match status" value="1"/>
</dbReference>
<evidence type="ECO:0000256" key="9">
    <source>
        <dbReference type="ARBA" id="ARBA00023034"/>
    </source>
</evidence>
<comment type="caution">
    <text evidence="13">The sequence shown here is derived from an EMBL/GenBank/DDBJ whole genome shotgun (WGS) entry which is preliminary data.</text>
</comment>
<reference evidence="13" key="1">
    <citation type="submission" date="2020-06" db="EMBL/GenBank/DDBJ databases">
        <title>Draft genome of Bugula neritina, a colonial animal packing powerful symbionts and potential medicines.</title>
        <authorList>
            <person name="Rayko M."/>
        </authorList>
    </citation>
    <scope>NUCLEOTIDE SEQUENCE [LARGE SCALE GENOMIC DNA]</scope>
    <source>
        <strain evidence="13">Kwan_BN1</strain>
    </source>
</reference>
<evidence type="ECO:0000256" key="3">
    <source>
        <dbReference type="ARBA" id="ARBA00004496"/>
    </source>
</evidence>
<dbReference type="EMBL" id="VXIV02000246">
    <property type="protein sequence ID" value="KAF6039507.1"/>
    <property type="molecule type" value="Genomic_DNA"/>
</dbReference>
<evidence type="ECO:0000313" key="14">
    <source>
        <dbReference type="Proteomes" id="UP000593567"/>
    </source>
</evidence>
<evidence type="ECO:0000259" key="12">
    <source>
        <dbReference type="Pfam" id="PF19533"/>
    </source>
</evidence>
<keyword evidence="9" id="KW-0333">Golgi apparatus</keyword>
<dbReference type="GO" id="GO:0005096">
    <property type="term" value="F:GTPase activator activity"/>
    <property type="evidence" value="ECO:0007669"/>
    <property type="project" value="UniProtKB-KW"/>
</dbReference>
<evidence type="ECO:0000256" key="8">
    <source>
        <dbReference type="ARBA" id="ARBA00022824"/>
    </source>
</evidence>
<dbReference type="Pfam" id="PF13890">
    <property type="entry name" value="Rab3-GTPase_cat"/>
    <property type="match status" value="1"/>
</dbReference>
<organism evidence="13 14">
    <name type="scientific">Bugula neritina</name>
    <name type="common">Brown bryozoan</name>
    <name type="synonym">Sertularia neritina</name>
    <dbReference type="NCBI Taxonomy" id="10212"/>
    <lineage>
        <taxon>Eukaryota</taxon>
        <taxon>Metazoa</taxon>
        <taxon>Spiralia</taxon>
        <taxon>Lophotrochozoa</taxon>
        <taxon>Bryozoa</taxon>
        <taxon>Gymnolaemata</taxon>
        <taxon>Cheilostomatida</taxon>
        <taxon>Flustrina</taxon>
        <taxon>Buguloidea</taxon>
        <taxon>Bugulidae</taxon>
        <taxon>Bugula</taxon>
    </lineage>
</organism>
<proteinExistence type="inferred from homology"/>
<dbReference type="PANTHER" id="PTHR21422">
    <property type="entry name" value="RAB3 GTPASE-ACTIVATING PROTEIN CATALYTIC SUBUNIT"/>
    <property type="match status" value="1"/>
</dbReference>
<dbReference type="AlphaFoldDB" id="A0A7J7KMY8"/>
<evidence type="ECO:0000313" key="13">
    <source>
        <dbReference type="EMBL" id="KAF6039507.1"/>
    </source>
</evidence>
<dbReference type="OrthoDB" id="17346at2759"/>
<protein>
    <recommendedName>
        <fullName evidence="5">Rab3 GTPase-activating protein catalytic subunit</fullName>
    </recommendedName>
</protein>
<dbReference type="Proteomes" id="UP000593567">
    <property type="component" value="Unassembled WGS sequence"/>
</dbReference>
<feature type="compositionally biased region" description="Basic and acidic residues" evidence="10">
    <location>
        <begin position="140"/>
        <end position="151"/>
    </location>
</feature>
<evidence type="ECO:0000256" key="4">
    <source>
        <dbReference type="ARBA" id="ARBA00008856"/>
    </source>
</evidence>
<gene>
    <name evidence="13" type="ORF">EB796_002192</name>
</gene>
<dbReference type="InterPro" id="IPR045700">
    <property type="entry name" value="Rab3GAP1"/>
</dbReference>
<evidence type="ECO:0000256" key="7">
    <source>
        <dbReference type="ARBA" id="ARBA00022490"/>
    </source>
</evidence>